<dbReference type="KEGG" id="luo:HHL09_18565"/>
<proteinExistence type="predicted"/>
<keyword evidence="3" id="KW-1185">Reference proteome</keyword>
<accession>A0A858RMW3</accession>
<protein>
    <submittedName>
        <fullName evidence="2">Uncharacterized protein</fullName>
    </submittedName>
</protein>
<dbReference type="RefSeq" id="WP_169456125.1">
    <property type="nucleotide sequence ID" value="NZ_CP051774.1"/>
</dbReference>
<reference evidence="2 3" key="1">
    <citation type="submission" date="2020-04" db="EMBL/GenBank/DDBJ databases">
        <title>Luteolibacter sp. G-1-1-1 isolated from soil.</title>
        <authorList>
            <person name="Dahal R.H."/>
        </authorList>
    </citation>
    <scope>NUCLEOTIDE SEQUENCE [LARGE SCALE GENOMIC DNA]</scope>
    <source>
        <strain evidence="2 3">G-1-1-1</strain>
    </source>
</reference>
<dbReference type="AlphaFoldDB" id="A0A858RMW3"/>
<evidence type="ECO:0000313" key="2">
    <source>
        <dbReference type="EMBL" id="QJE97699.1"/>
    </source>
</evidence>
<dbReference type="EMBL" id="CP051774">
    <property type="protein sequence ID" value="QJE97699.1"/>
    <property type="molecule type" value="Genomic_DNA"/>
</dbReference>
<feature type="transmembrane region" description="Helical" evidence="1">
    <location>
        <begin position="94"/>
        <end position="114"/>
    </location>
</feature>
<keyword evidence="1" id="KW-0812">Transmembrane</keyword>
<evidence type="ECO:0000313" key="3">
    <source>
        <dbReference type="Proteomes" id="UP000501812"/>
    </source>
</evidence>
<keyword evidence="1" id="KW-0472">Membrane</keyword>
<sequence length="128" mass="14002">MNPRSRKLLLWLQGGIIFFATLLFGATLWGWQLHKKIEANIAAGPTAADFDAKFATRLGKPYTKEDHRKLVDIIALNDSALEDLGSAMGKLPGAVFRLSGVMVFLSLFSVFLILRSTSPAAGLPNRDD</sequence>
<dbReference type="Proteomes" id="UP000501812">
    <property type="component" value="Chromosome"/>
</dbReference>
<name>A0A858RMW3_9BACT</name>
<evidence type="ECO:0000256" key="1">
    <source>
        <dbReference type="SAM" id="Phobius"/>
    </source>
</evidence>
<feature type="transmembrane region" description="Helical" evidence="1">
    <location>
        <begin position="9"/>
        <end position="31"/>
    </location>
</feature>
<keyword evidence="1" id="KW-1133">Transmembrane helix</keyword>
<organism evidence="2 3">
    <name type="scientific">Luteolibacter luteus</name>
    <dbReference type="NCBI Taxonomy" id="2728835"/>
    <lineage>
        <taxon>Bacteria</taxon>
        <taxon>Pseudomonadati</taxon>
        <taxon>Verrucomicrobiota</taxon>
        <taxon>Verrucomicrobiia</taxon>
        <taxon>Verrucomicrobiales</taxon>
        <taxon>Verrucomicrobiaceae</taxon>
        <taxon>Luteolibacter</taxon>
    </lineage>
</organism>
<gene>
    <name evidence="2" type="ORF">HHL09_18565</name>
</gene>